<proteinExistence type="predicted"/>
<evidence type="ECO:0000313" key="2">
    <source>
        <dbReference type="Proteomes" id="UP000054843"/>
    </source>
</evidence>
<protein>
    <submittedName>
        <fullName evidence="1">Uncharacterized protein</fullName>
    </submittedName>
</protein>
<evidence type="ECO:0000313" key="1">
    <source>
        <dbReference type="EMBL" id="KRZ63846.1"/>
    </source>
</evidence>
<comment type="caution">
    <text evidence="1">The sequence shown here is derived from an EMBL/GenBank/DDBJ whole genome shotgun (WGS) entry which is preliminary data.</text>
</comment>
<organism evidence="1 2">
    <name type="scientific">Trichinella papuae</name>
    <dbReference type="NCBI Taxonomy" id="268474"/>
    <lineage>
        <taxon>Eukaryota</taxon>
        <taxon>Metazoa</taxon>
        <taxon>Ecdysozoa</taxon>
        <taxon>Nematoda</taxon>
        <taxon>Enoplea</taxon>
        <taxon>Dorylaimia</taxon>
        <taxon>Trichinellida</taxon>
        <taxon>Trichinellidae</taxon>
        <taxon>Trichinella</taxon>
    </lineage>
</organism>
<keyword evidence="2" id="KW-1185">Reference proteome</keyword>
<dbReference type="EMBL" id="JYDO01001827">
    <property type="protein sequence ID" value="KRZ63846.1"/>
    <property type="molecule type" value="Genomic_DNA"/>
</dbReference>
<gene>
    <name evidence="1" type="ORF">T10_3857</name>
</gene>
<dbReference type="AlphaFoldDB" id="A0A0V1LWI0"/>
<reference evidence="1 2" key="1">
    <citation type="submission" date="2015-01" db="EMBL/GenBank/DDBJ databases">
        <title>Evolution of Trichinella species and genotypes.</title>
        <authorList>
            <person name="Korhonen P.K."/>
            <person name="Edoardo P."/>
            <person name="Giuseppe L.R."/>
            <person name="Gasser R.B."/>
        </authorList>
    </citation>
    <scope>NUCLEOTIDE SEQUENCE [LARGE SCALE GENOMIC DNA]</scope>
    <source>
        <strain evidence="1">ISS1980</strain>
    </source>
</reference>
<accession>A0A0V1LWI0</accession>
<sequence length="58" mass="7018">MYDFTSLNECMTTYLNNSIYIETALIYENQLIKQIDEQEEYYSKSAEFTYYISRMTLS</sequence>
<dbReference type="Proteomes" id="UP000054843">
    <property type="component" value="Unassembled WGS sequence"/>
</dbReference>
<name>A0A0V1LWI0_9BILA</name>